<name>A0ABM1XKE9_AEDAL</name>
<dbReference type="RefSeq" id="XP_019533746.1">
    <property type="nucleotide sequence ID" value="XM_019678201.3"/>
</dbReference>
<evidence type="ECO:0000313" key="2">
    <source>
        <dbReference type="EnsemblMetazoa" id="AALFPA23_000491.P38083"/>
    </source>
</evidence>
<keyword evidence="3" id="KW-1185">Reference proteome</keyword>
<evidence type="ECO:0008006" key="4">
    <source>
        <dbReference type="Google" id="ProtNLM"/>
    </source>
</evidence>
<organism evidence="2 3">
    <name type="scientific">Aedes albopictus</name>
    <name type="common">Asian tiger mosquito</name>
    <name type="synonym">Stegomyia albopicta</name>
    <dbReference type="NCBI Taxonomy" id="7160"/>
    <lineage>
        <taxon>Eukaryota</taxon>
        <taxon>Metazoa</taxon>
        <taxon>Ecdysozoa</taxon>
        <taxon>Arthropoda</taxon>
        <taxon>Hexapoda</taxon>
        <taxon>Insecta</taxon>
        <taxon>Pterygota</taxon>
        <taxon>Neoptera</taxon>
        <taxon>Endopterygota</taxon>
        <taxon>Diptera</taxon>
        <taxon>Nematocera</taxon>
        <taxon>Culicoidea</taxon>
        <taxon>Culicidae</taxon>
        <taxon>Culicinae</taxon>
        <taxon>Aedini</taxon>
        <taxon>Aedes</taxon>
        <taxon>Stegomyia</taxon>
    </lineage>
</organism>
<proteinExistence type="predicted"/>
<feature type="transmembrane region" description="Helical" evidence="1">
    <location>
        <begin position="75"/>
        <end position="92"/>
    </location>
</feature>
<dbReference type="Proteomes" id="UP000069940">
    <property type="component" value="Unassembled WGS sequence"/>
</dbReference>
<sequence>MHKTTQTLTDRLNGEPSSRTVYSLTDTDQNSNKLIEKCDSIVIEEIVSSLRKRAAMNHLKKNQNLLRRVSRTSRGIYNIVTILFCLISIVQTRPNSGSSHVYWYNNPCHHSSNQNYEFTRYSVTKDDMTRIKEQLNTSLGSVEESVKNFTTTIFGSSIKDFLDEWHNTGYSYVQSLHKGLVSPRKLSNNSLDEILKDLEMKEITAVHEEFYRLMKDYLKYYRRVAKAIDQMKHEIQENRIKYDQERLMLLNYIREDVRINLKQVLCEIYECVLKIDQDFVLNIIKEDETLEWKEDYSDEMNRHLRDGFIYGDVVNTLEHILQFMRAYEKVWNGI</sequence>
<keyword evidence="1" id="KW-0472">Membrane</keyword>
<evidence type="ECO:0000313" key="3">
    <source>
        <dbReference type="Proteomes" id="UP000069940"/>
    </source>
</evidence>
<accession>A0ABM1XKE9</accession>
<reference evidence="3" key="1">
    <citation type="journal article" date="2015" name="Proc. Natl. Acad. Sci. U.S.A.">
        <title>Genome sequence of the Asian Tiger mosquito, Aedes albopictus, reveals insights into its biology, genetics, and evolution.</title>
        <authorList>
            <person name="Chen X.G."/>
            <person name="Jiang X."/>
            <person name="Gu J."/>
            <person name="Xu M."/>
            <person name="Wu Y."/>
            <person name="Deng Y."/>
            <person name="Zhang C."/>
            <person name="Bonizzoni M."/>
            <person name="Dermauw W."/>
            <person name="Vontas J."/>
            <person name="Armbruster P."/>
            <person name="Huang X."/>
            <person name="Yang Y."/>
            <person name="Zhang H."/>
            <person name="He W."/>
            <person name="Peng H."/>
            <person name="Liu Y."/>
            <person name="Wu K."/>
            <person name="Chen J."/>
            <person name="Lirakis M."/>
            <person name="Topalis P."/>
            <person name="Van Leeuwen T."/>
            <person name="Hall A.B."/>
            <person name="Jiang X."/>
            <person name="Thorpe C."/>
            <person name="Mueller R.L."/>
            <person name="Sun C."/>
            <person name="Waterhouse R.M."/>
            <person name="Yan G."/>
            <person name="Tu Z.J."/>
            <person name="Fang X."/>
            <person name="James A.A."/>
        </authorList>
    </citation>
    <scope>NUCLEOTIDE SEQUENCE [LARGE SCALE GENOMIC DNA]</scope>
    <source>
        <strain evidence="3">Foshan</strain>
    </source>
</reference>
<keyword evidence="1" id="KW-1133">Transmembrane helix</keyword>
<protein>
    <recommendedName>
        <fullName evidence="4">Secreted protein</fullName>
    </recommendedName>
</protein>
<dbReference type="GeneID" id="109405190"/>
<dbReference type="EnsemblMetazoa" id="AALFPA23_000491.R38083">
    <property type="protein sequence ID" value="AALFPA23_000491.P38083"/>
    <property type="gene ID" value="AALFPA23_000491"/>
</dbReference>
<evidence type="ECO:0000256" key="1">
    <source>
        <dbReference type="SAM" id="Phobius"/>
    </source>
</evidence>
<keyword evidence="1" id="KW-0812">Transmembrane</keyword>
<reference evidence="2" key="2">
    <citation type="submission" date="2025-05" db="UniProtKB">
        <authorList>
            <consortium name="EnsemblMetazoa"/>
        </authorList>
    </citation>
    <scope>IDENTIFICATION</scope>
    <source>
        <strain evidence="2">Foshan</strain>
    </source>
</reference>